<comment type="caution">
    <text evidence="2">The sequence shown here is derived from an EMBL/GenBank/DDBJ whole genome shotgun (WGS) entry which is preliminary data.</text>
</comment>
<protein>
    <recommendedName>
        <fullName evidence="4">Thioredoxin fold domain-containing protein</fullName>
    </recommendedName>
</protein>
<dbReference type="Gene3D" id="3.40.30.10">
    <property type="entry name" value="Glutaredoxin"/>
    <property type="match status" value="1"/>
</dbReference>
<gene>
    <name evidence="2" type="ORF">C4A13_04225</name>
</gene>
<evidence type="ECO:0008006" key="4">
    <source>
        <dbReference type="Google" id="ProtNLM"/>
    </source>
</evidence>
<dbReference type="EMBL" id="QONO01000019">
    <property type="protein sequence ID" value="RDR28970.1"/>
    <property type="molecule type" value="Genomic_DNA"/>
</dbReference>
<dbReference type="RefSeq" id="WP_115439957.1">
    <property type="nucleotide sequence ID" value="NZ_QONN01000171.1"/>
</dbReference>
<name>A0A370VC54_9ESCH</name>
<proteinExistence type="predicted"/>
<keyword evidence="1" id="KW-0472">Membrane</keyword>
<keyword evidence="1" id="KW-0812">Transmembrane</keyword>
<accession>A0A370VC54</accession>
<evidence type="ECO:0000256" key="1">
    <source>
        <dbReference type="SAM" id="Phobius"/>
    </source>
</evidence>
<reference evidence="2 3" key="1">
    <citation type="submission" date="2018-06" db="EMBL/GenBank/DDBJ databases">
        <title>Recombination Drives Gene Content and Phenotype Evolution in Wild Type E. coli Strains.</title>
        <authorList>
            <person name="Field C.M."/>
            <person name="Silander O.K."/>
            <person name="Van Nimwegen E."/>
        </authorList>
    </citation>
    <scope>NUCLEOTIDE SEQUENCE [LARGE SCALE GENOMIC DNA]</scope>
    <source>
        <strain evidence="2 3">SC344</strain>
    </source>
</reference>
<dbReference type="InterPro" id="IPR036249">
    <property type="entry name" value="Thioredoxin-like_sf"/>
</dbReference>
<dbReference type="Proteomes" id="UP000254454">
    <property type="component" value="Unassembled WGS sequence"/>
</dbReference>
<evidence type="ECO:0000313" key="2">
    <source>
        <dbReference type="EMBL" id="RDR28970.1"/>
    </source>
</evidence>
<feature type="transmembrane region" description="Helical" evidence="1">
    <location>
        <begin position="81"/>
        <end position="100"/>
    </location>
</feature>
<sequence>MNTYTIRMEYGCLSAFAGNNHPVFMCFPGKNPRFFLQGNCLMHDSDHHATRMIYKAPSVEDAQALLLAIQKHRRQRQNRSAVAAIITGILFVTALLWLVISWPATITLTFDEPVSAPQQVHTVPARAVPQPQETEKTPSPQAVRAESLKKAAASGRYTVTRSTGHPRTIYVFSDPLCPHCRTLEPVLDVLAQDYNVEIFPVSVIGSTDSQKLLSPLLCLSAEERPAHWKSLFAADAGMAPDSKNDVPDAECKDGLHALNINNRAFNYYQLPGTPQLLADDGREIPLSVLTSDKRLADFLQEKTDGH</sequence>
<dbReference type="SUPFAM" id="SSF52833">
    <property type="entry name" value="Thioredoxin-like"/>
    <property type="match status" value="1"/>
</dbReference>
<evidence type="ECO:0000313" key="3">
    <source>
        <dbReference type="Proteomes" id="UP000254454"/>
    </source>
</evidence>
<organism evidence="2 3">
    <name type="scientific">Escherichia marmotae</name>
    <dbReference type="NCBI Taxonomy" id="1499973"/>
    <lineage>
        <taxon>Bacteria</taxon>
        <taxon>Pseudomonadati</taxon>
        <taxon>Pseudomonadota</taxon>
        <taxon>Gammaproteobacteria</taxon>
        <taxon>Enterobacterales</taxon>
        <taxon>Enterobacteriaceae</taxon>
        <taxon>Escherichia</taxon>
    </lineage>
</organism>
<dbReference type="AlphaFoldDB" id="A0A370VC54"/>
<keyword evidence="1" id="KW-1133">Transmembrane helix</keyword>